<keyword evidence="3 5" id="KW-0808">Transferase</keyword>
<evidence type="ECO:0000259" key="4">
    <source>
        <dbReference type="SMART" id="SM00967"/>
    </source>
</evidence>
<accession>A0A6F8ZEW0</accession>
<evidence type="ECO:0000256" key="1">
    <source>
        <dbReference type="ARBA" id="ARBA00007228"/>
    </source>
</evidence>
<reference evidence="5 6" key="1">
    <citation type="submission" date="2020-02" db="EMBL/GenBank/DDBJ databases">
        <authorList>
            <person name="Hogendoorn C."/>
        </authorList>
    </citation>
    <scope>NUCLEOTIDE SEQUENCE [LARGE SCALE GENOMIC DNA]</scope>
    <source>
        <strain evidence="5">R501</strain>
    </source>
</reference>
<dbReference type="GO" id="GO:0005737">
    <property type="term" value="C:cytoplasm"/>
    <property type="evidence" value="ECO:0007669"/>
    <property type="project" value="UniProtKB-ARBA"/>
</dbReference>
<dbReference type="InterPro" id="IPR001537">
    <property type="entry name" value="SpoU_MeTrfase"/>
</dbReference>
<name>A0A6F8ZEW0_9FIRM</name>
<proteinExistence type="inferred from homology"/>
<feature type="domain" description="RNA 2-O ribose methyltransferase substrate binding" evidence="4">
    <location>
        <begin position="33"/>
        <end position="109"/>
    </location>
</feature>
<dbReference type="Pfam" id="PF22435">
    <property type="entry name" value="MRM3-like_sub_bind"/>
    <property type="match status" value="1"/>
</dbReference>
<dbReference type="InterPro" id="IPR029026">
    <property type="entry name" value="tRNA_m1G_MTases_N"/>
</dbReference>
<dbReference type="PANTHER" id="PTHR43191">
    <property type="entry name" value="RRNA METHYLTRANSFERASE 3"/>
    <property type="match status" value="1"/>
</dbReference>
<protein>
    <submittedName>
        <fullName evidence="5">RNA methyltransferase</fullName>
    </submittedName>
</protein>
<keyword evidence="6" id="KW-1185">Reference proteome</keyword>
<dbReference type="SUPFAM" id="SSF55315">
    <property type="entry name" value="L30e-like"/>
    <property type="match status" value="1"/>
</dbReference>
<gene>
    <name evidence="5" type="ORF">R50_0902</name>
</gene>
<dbReference type="GO" id="GO:0006396">
    <property type="term" value="P:RNA processing"/>
    <property type="evidence" value="ECO:0007669"/>
    <property type="project" value="InterPro"/>
</dbReference>
<keyword evidence="2 5" id="KW-0489">Methyltransferase</keyword>
<dbReference type="SUPFAM" id="SSF75217">
    <property type="entry name" value="alpha/beta knot"/>
    <property type="match status" value="1"/>
</dbReference>
<dbReference type="PANTHER" id="PTHR43191:SF2">
    <property type="entry name" value="RRNA METHYLTRANSFERASE 3, MITOCHONDRIAL"/>
    <property type="match status" value="1"/>
</dbReference>
<dbReference type="EMBL" id="LR778114">
    <property type="protein sequence ID" value="CAB1128408.1"/>
    <property type="molecule type" value="Genomic_DNA"/>
</dbReference>
<dbReference type="GO" id="GO:0003723">
    <property type="term" value="F:RNA binding"/>
    <property type="evidence" value="ECO:0007669"/>
    <property type="project" value="InterPro"/>
</dbReference>
<evidence type="ECO:0000313" key="5">
    <source>
        <dbReference type="EMBL" id="CAB1128408.1"/>
    </source>
</evidence>
<evidence type="ECO:0000256" key="2">
    <source>
        <dbReference type="ARBA" id="ARBA00022603"/>
    </source>
</evidence>
<dbReference type="InterPro" id="IPR051259">
    <property type="entry name" value="rRNA_Methyltransferase"/>
</dbReference>
<organism evidence="5 6">
    <name type="scientific">Candidatus Hydrogenisulfobacillus filiaventi</name>
    <dbReference type="NCBI Taxonomy" id="2707344"/>
    <lineage>
        <taxon>Bacteria</taxon>
        <taxon>Bacillati</taxon>
        <taxon>Bacillota</taxon>
        <taxon>Clostridia</taxon>
        <taxon>Eubacteriales</taxon>
        <taxon>Clostridiales Family XVII. Incertae Sedis</taxon>
        <taxon>Candidatus Hydrogenisulfobacillus</taxon>
    </lineage>
</organism>
<dbReference type="InterPro" id="IPR029064">
    <property type="entry name" value="Ribosomal_eL30-like_sf"/>
</dbReference>
<evidence type="ECO:0000256" key="3">
    <source>
        <dbReference type="ARBA" id="ARBA00022679"/>
    </source>
</evidence>
<dbReference type="GO" id="GO:0032259">
    <property type="term" value="P:methylation"/>
    <property type="evidence" value="ECO:0007669"/>
    <property type="project" value="UniProtKB-KW"/>
</dbReference>
<dbReference type="GO" id="GO:0008173">
    <property type="term" value="F:RNA methyltransferase activity"/>
    <property type="evidence" value="ECO:0007669"/>
    <property type="project" value="InterPro"/>
</dbReference>
<evidence type="ECO:0000313" key="6">
    <source>
        <dbReference type="Proteomes" id="UP000503399"/>
    </source>
</evidence>
<dbReference type="CDD" id="cd18095">
    <property type="entry name" value="SpoU-like_rRNA-MTase"/>
    <property type="match status" value="1"/>
</dbReference>
<sequence length="272" mass="28730">MEPLADARGNKLLRRVRRLLANRQAREKWGQTVLEGVRLVEDAWRGGLVLEAVIYSPRLVQTARGQGLLMALQSGRTRTLYVTDAVLAELADVETHQGILAVVEARLPRLASALPPPGGMGVVLVGVQDPGNAGTLIRSAAAAGVDLVGIGAGTVDPFNPKAVRASAGAVFRTRVGWLEPGWEQSLGGGGARWYAAEARGGRPYGEVDWSGTVVLLLGNEGAGLPAAVRERAQAVSIPMEGGVESLNVGVAGSVLLFHAARERARMRMQVKR</sequence>
<dbReference type="Proteomes" id="UP000503399">
    <property type="component" value="Chromosome"/>
</dbReference>
<dbReference type="AlphaFoldDB" id="A0A6F8ZEW0"/>
<dbReference type="InterPro" id="IPR029028">
    <property type="entry name" value="Alpha/beta_knot_MTases"/>
</dbReference>
<dbReference type="InterPro" id="IPR013123">
    <property type="entry name" value="SpoU_subst-bd"/>
</dbReference>
<dbReference type="Gene3D" id="3.40.1280.10">
    <property type="match status" value="1"/>
</dbReference>
<dbReference type="SMART" id="SM00967">
    <property type="entry name" value="SpoU_sub_bind"/>
    <property type="match status" value="1"/>
</dbReference>
<dbReference type="Pfam" id="PF00588">
    <property type="entry name" value="SpoU_methylase"/>
    <property type="match status" value="1"/>
</dbReference>
<dbReference type="KEGG" id="hfv:R50_0902"/>
<comment type="similarity">
    <text evidence="1">Belongs to the class IV-like SAM-binding methyltransferase superfamily. RNA methyltransferase TrmH family.</text>
</comment>
<dbReference type="Gene3D" id="3.30.1330.30">
    <property type="match status" value="1"/>
</dbReference>
<dbReference type="InterPro" id="IPR053888">
    <property type="entry name" value="MRM3-like_sub_bind"/>
</dbReference>